<dbReference type="GO" id="GO:0005730">
    <property type="term" value="C:nucleolus"/>
    <property type="evidence" value="ECO:0007669"/>
    <property type="project" value="TreeGrafter"/>
</dbReference>
<evidence type="ECO:0000313" key="1">
    <source>
        <dbReference type="EMBL" id="RZC68938.1"/>
    </source>
</evidence>
<dbReference type="Gene3D" id="3.40.50.150">
    <property type="entry name" value="Vaccinia Virus protein VP39"/>
    <property type="match status" value="1"/>
</dbReference>
<dbReference type="EMBL" id="CM010721">
    <property type="protein sequence ID" value="RZC68938.1"/>
    <property type="molecule type" value="Genomic_DNA"/>
</dbReference>
<reference evidence="1 2" key="1">
    <citation type="journal article" date="2018" name="Science">
        <title>The opium poppy genome and morphinan production.</title>
        <authorList>
            <person name="Guo L."/>
            <person name="Winzer T."/>
            <person name="Yang X."/>
            <person name="Li Y."/>
            <person name="Ning Z."/>
            <person name="He Z."/>
            <person name="Teodor R."/>
            <person name="Lu Y."/>
            <person name="Bowser T.A."/>
            <person name="Graham I.A."/>
            <person name="Ye K."/>
        </authorList>
    </citation>
    <scope>NUCLEOTIDE SEQUENCE [LARGE SCALE GENOMIC DNA]</scope>
    <source>
        <strain evidence="2">cv. HN1</strain>
        <tissue evidence="1">Leaves</tissue>
    </source>
</reference>
<dbReference type="Gramene" id="RZC68938">
    <property type="protein sequence ID" value="RZC68938"/>
    <property type="gene ID" value="C5167_032037"/>
</dbReference>
<dbReference type="PANTHER" id="PTHR12734">
    <property type="entry name" value="METHYLTRANSFERASE-RELATED"/>
    <property type="match status" value="1"/>
</dbReference>
<dbReference type="OMA" id="CKADKAC"/>
<dbReference type="PANTHER" id="PTHR12734:SF0">
    <property type="entry name" value="18S RRNA (GUANINE-N(7))-METHYLTRANSFERASE-RELATED"/>
    <property type="match status" value="1"/>
</dbReference>
<dbReference type="Proteomes" id="UP000316621">
    <property type="component" value="Chromosome 7"/>
</dbReference>
<organism evidence="1 2">
    <name type="scientific">Papaver somniferum</name>
    <name type="common">Opium poppy</name>
    <dbReference type="NCBI Taxonomy" id="3469"/>
    <lineage>
        <taxon>Eukaryota</taxon>
        <taxon>Viridiplantae</taxon>
        <taxon>Streptophyta</taxon>
        <taxon>Embryophyta</taxon>
        <taxon>Tracheophyta</taxon>
        <taxon>Spermatophyta</taxon>
        <taxon>Magnoliopsida</taxon>
        <taxon>Ranunculales</taxon>
        <taxon>Papaveraceae</taxon>
        <taxon>Papaveroideae</taxon>
        <taxon>Papaver</taxon>
    </lineage>
</organism>
<accession>A0A4Y7KAB5</accession>
<evidence type="ECO:0000313" key="2">
    <source>
        <dbReference type="Proteomes" id="UP000316621"/>
    </source>
</evidence>
<proteinExistence type="predicted"/>
<protein>
    <submittedName>
        <fullName evidence="1">Uncharacterized protein</fullName>
    </submittedName>
</protein>
<name>A0A4Y7KAB5_PAPSO</name>
<dbReference type="InterPro" id="IPR029063">
    <property type="entry name" value="SAM-dependent_MTases_sf"/>
</dbReference>
<dbReference type="InterPro" id="IPR039769">
    <property type="entry name" value="Bud23-like"/>
</dbReference>
<dbReference type="GO" id="GO:0070476">
    <property type="term" value="P:rRNA (guanine-N7)-methylation"/>
    <property type="evidence" value="ECO:0007669"/>
    <property type="project" value="InterPro"/>
</dbReference>
<dbReference type="AlphaFoldDB" id="A0A4Y7KAB5"/>
<sequence>MLDLHLINLSLVSIIDVALEREVEGDLLLSDMGQDMGFMDGVINGAISISVVQVGILLTSYVKCALFLDHIYTLKLNCMVQNQYRHFLDHYIGVYPESNDQLELILGFAKRAGIAAGVVVDFSPRVAEGEFPLAAFYGG</sequence>
<dbReference type="GO" id="GO:0016435">
    <property type="term" value="F:rRNA (guanine) methyltransferase activity"/>
    <property type="evidence" value="ECO:0007669"/>
    <property type="project" value="InterPro"/>
</dbReference>
<keyword evidence="2" id="KW-1185">Reference proteome</keyword>
<gene>
    <name evidence="1" type="ORF">C5167_032037</name>
</gene>
<dbReference type="STRING" id="3469.A0A4Y7KAB5"/>